<evidence type="ECO:0000256" key="1">
    <source>
        <dbReference type="SAM" id="MobiDB-lite"/>
    </source>
</evidence>
<feature type="compositionally biased region" description="Low complexity" evidence="1">
    <location>
        <begin position="155"/>
        <end position="170"/>
    </location>
</feature>
<feature type="compositionally biased region" description="Acidic residues" evidence="1">
    <location>
        <begin position="29"/>
        <end position="40"/>
    </location>
</feature>
<sequence>MDIMDVDDQRFLPAKRKAAKKQKRRVVSSDEEDEDEDILEADSTAKRRASVTKGKLAASSRTKAKSTKSKGEKEIFIKDERKLPAPTASTSRASSIAAQTHSSDLTANDEAVSTTTTQTLADPATVRPATDKGPTDPPVPKRRKLPTIKKNKLQGTAGTTATSSAPSTAGKPPPLSPSTDDLVKPPVPAIQQRKTALSGTQDLDLSNHQVYASLFKGGGNTPRSGLNRREREEERRKELDRLRDEARAKRAEDAHTFDLQAQADKIARFERRLRAEGSSVLHPNFLAAKFRDEWEMERRRRRDDRGPSSMNKEEAGP</sequence>
<gene>
    <name evidence="2" type="ORF">SCLCIDRAFT_537052</name>
</gene>
<organism evidence="2 3">
    <name type="scientific">Scleroderma citrinum Foug A</name>
    <dbReference type="NCBI Taxonomy" id="1036808"/>
    <lineage>
        <taxon>Eukaryota</taxon>
        <taxon>Fungi</taxon>
        <taxon>Dikarya</taxon>
        <taxon>Basidiomycota</taxon>
        <taxon>Agaricomycotina</taxon>
        <taxon>Agaricomycetes</taxon>
        <taxon>Agaricomycetidae</taxon>
        <taxon>Boletales</taxon>
        <taxon>Sclerodermatineae</taxon>
        <taxon>Sclerodermataceae</taxon>
        <taxon>Scleroderma</taxon>
    </lineage>
</organism>
<dbReference type="InParanoid" id="A0A0C3EBB7"/>
<reference evidence="2 3" key="1">
    <citation type="submission" date="2014-04" db="EMBL/GenBank/DDBJ databases">
        <authorList>
            <consortium name="DOE Joint Genome Institute"/>
            <person name="Kuo A."/>
            <person name="Kohler A."/>
            <person name="Nagy L.G."/>
            <person name="Floudas D."/>
            <person name="Copeland A."/>
            <person name="Barry K.W."/>
            <person name="Cichocki N."/>
            <person name="Veneault-Fourrey C."/>
            <person name="LaButti K."/>
            <person name="Lindquist E.A."/>
            <person name="Lipzen A."/>
            <person name="Lundell T."/>
            <person name="Morin E."/>
            <person name="Murat C."/>
            <person name="Sun H."/>
            <person name="Tunlid A."/>
            <person name="Henrissat B."/>
            <person name="Grigoriev I.V."/>
            <person name="Hibbett D.S."/>
            <person name="Martin F."/>
            <person name="Nordberg H.P."/>
            <person name="Cantor M.N."/>
            <person name="Hua S.X."/>
        </authorList>
    </citation>
    <scope>NUCLEOTIDE SEQUENCE [LARGE SCALE GENOMIC DNA]</scope>
    <source>
        <strain evidence="2 3">Foug A</strain>
    </source>
</reference>
<dbReference type="OrthoDB" id="3362703at2759"/>
<reference evidence="3" key="2">
    <citation type="submission" date="2015-01" db="EMBL/GenBank/DDBJ databases">
        <title>Evolutionary Origins and Diversification of the Mycorrhizal Mutualists.</title>
        <authorList>
            <consortium name="DOE Joint Genome Institute"/>
            <consortium name="Mycorrhizal Genomics Consortium"/>
            <person name="Kohler A."/>
            <person name="Kuo A."/>
            <person name="Nagy L.G."/>
            <person name="Floudas D."/>
            <person name="Copeland A."/>
            <person name="Barry K.W."/>
            <person name="Cichocki N."/>
            <person name="Veneault-Fourrey C."/>
            <person name="LaButti K."/>
            <person name="Lindquist E.A."/>
            <person name="Lipzen A."/>
            <person name="Lundell T."/>
            <person name="Morin E."/>
            <person name="Murat C."/>
            <person name="Riley R."/>
            <person name="Ohm R."/>
            <person name="Sun H."/>
            <person name="Tunlid A."/>
            <person name="Henrissat B."/>
            <person name="Grigoriev I.V."/>
            <person name="Hibbett D.S."/>
            <person name="Martin F."/>
        </authorList>
    </citation>
    <scope>NUCLEOTIDE SEQUENCE [LARGE SCALE GENOMIC DNA]</scope>
    <source>
        <strain evidence="3">Foug A</strain>
    </source>
</reference>
<evidence type="ECO:0000313" key="2">
    <source>
        <dbReference type="EMBL" id="KIM65256.1"/>
    </source>
</evidence>
<dbReference type="HOGENOM" id="CLU_047277_0_0_1"/>
<feature type="compositionally biased region" description="Basic and acidic residues" evidence="1">
    <location>
        <begin position="227"/>
        <end position="241"/>
    </location>
</feature>
<dbReference type="Proteomes" id="UP000053989">
    <property type="component" value="Unassembled WGS sequence"/>
</dbReference>
<feature type="region of interest" description="Disordered" evidence="1">
    <location>
        <begin position="296"/>
        <end position="317"/>
    </location>
</feature>
<evidence type="ECO:0000313" key="3">
    <source>
        <dbReference type="Proteomes" id="UP000053989"/>
    </source>
</evidence>
<name>A0A0C3EBB7_9AGAM</name>
<proteinExistence type="predicted"/>
<keyword evidence="3" id="KW-1185">Reference proteome</keyword>
<feature type="region of interest" description="Disordered" evidence="1">
    <location>
        <begin position="14"/>
        <end position="241"/>
    </location>
</feature>
<dbReference type="AlphaFoldDB" id="A0A0C3EBB7"/>
<feature type="compositionally biased region" description="Basic residues" evidence="1">
    <location>
        <begin position="14"/>
        <end position="26"/>
    </location>
</feature>
<feature type="compositionally biased region" description="Basic and acidic residues" evidence="1">
    <location>
        <begin position="69"/>
        <end position="83"/>
    </location>
</feature>
<accession>A0A0C3EBB7</accession>
<protein>
    <submittedName>
        <fullName evidence="2">Uncharacterized protein</fullName>
    </submittedName>
</protein>
<feature type="compositionally biased region" description="Low complexity" evidence="1">
    <location>
        <begin position="84"/>
        <end position="98"/>
    </location>
</feature>
<feature type="compositionally biased region" description="Polar residues" evidence="1">
    <location>
        <begin position="192"/>
        <end position="210"/>
    </location>
</feature>
<feature type="compositionally biased region" description="Basic residues" evidence="1">
    <location>
        <begin position="140"/>
        <end position="152"/>
    </location>
</feature>
<dbReference type="EMBL" id="KN822023">
    <property type="protein sequence ID" value="KIM65256.1"/>
    <property type="molecule type" value="Genomic_DNA"/>
</dbReference>